<dbReference type="Gene3D" id="3.40.50.620">
    <property type="entry name" value="HUPs"/>
    <property type="match status" value="1"/>
</dbReference>
<feature type="compositionally biased region" description="Basic and acidic residues" evidence="1">
    <location>
        <begin position="462"/>
        <end position="486"/>
    </location>
</feature>
<evidence type="ECO:0000256" key="1">
    <source>
        <dbReference type="SAM" id="MobiDB-lite"/>
    </source>
</evidence>
<dbReference type="EMBL" id="FMCX01000002">
    <property type="protein sequence ID" value="SCE91306.1"/>
    <property type="molecule type" value="Genomic_DNA"/>
</dbReference>
<dbReference type="Gene3D" id="1.25.40.80">
    <property type="match status" value="1"/>
</dbReference>
<dbReference type="InterPro" id="IPR014729">
    <property type="entry name" value="Rossmann-like_a/b/a_fold"/>
</dbReference>
<dbReference type="InterPro" id="IPR036134">
    <property type="entry name" value="Crypto/Photolyase_FAD-like_sf"/>
</dbReference>
<proteinExistence type="predicted"/>
<protein>
    <submittedName>
        <fullName evidence="2">Deoxyribodipyrimidine photolyase-related protein</fullName>
    </submittedName>
</protein>
<sequence length="486" mass="55127">MTARRWLLADQLGPHFLDDDRQPVLLIETRELLGRRPTHRQKAHLLLSALRHRAAELGDRALLVRADTYREALARVDGPVEVCHPTSRTTLEIAHSADAVTVLPPRGFVTDRAEFAAWADQPRRGPLRMEEWYRHACRRHRVLTDGPAEPARARRAAAPARATALEVPPPPPVVEDEIDAQVRRDLDRWAAEGVRFVGRDGPRQHPATHAEATARLRHFLRHRLPEYGRFEEVMSAGDPLLAHSVLSSSFNLGLLDPEPAVRAAERAWRTGRVPLAAVAPFVRQLFGWREFLWQLYWYFAPQFRGQDWLAAGESLPDWFVELDADAVEARCLSHVLAGVRDRAWAHHPQRLLVLGNYALQRGWRPTELVEWFRNSFVDGADWVMNTTVVGMSQYADLARVDTRPYAVDGSYIDELSDYCAGCRYQPQRVLGDLACPYTGGFEAFLHRNRVRLAGDPRLAAELADRDDPERRDAVLAQEEKRGSSPP</sequence>
<dbReference type="RefSeq" id="WP_091604762.1">
    <property type="nucleotide sequence ID" value="NZ_FMCX01000002.1"/>
</dbReference>
<reference evidence="3" key="1">
    <citation type="submission" date="2016-06" db="EMBL/GenBank/DDBJ databases">
        <authorList>
            <person name="Varghese N."/>
            <person name="Submissions Spin"/>
        </authorList>
    </citation>
    <scope>NUCLEOTIDE SEQUENCE [LARGE SCALE GENOMIC DNA]</scope>
    <source>
        <strain evidence="3">DSM 44830</strain>
    </source>
</reference>
<name>A0A1C4W4Z3_9ACTN</name>
<dbReference type="OrthoDB" id="5288100at2"/>
<dbReference type="InterPro" id="IPR052551">
    <property type="entry name" value="UV-DNA_repair_photolyase"/>
</dbReference>
<dbReference type="PANTHER" id="PTHR38657">
    <property type="entry name" value="SLR1343 PROTEIN"/>
    <property type="match status" value="1"/>
</dbReference>
<keyword evidence="3" id="KW-1185">Reference proteome</keyword>
<evidence type="ECO:0000313" key="2">
    <source>
        <dbReference type="EMBL" id="SCE91306.1"/>
    </source>
</evidence>
<dbReference type="Gene3D" id="1.10.10.1710">
    <property type="entry name" value="Deoxyribodipyrimidine photolyase-related"/>
    <property type="match status" value="1"/>
</dbReference>
<dbReference type="AlphaFoldDB" id="A0A1C4W4Z3"/>
<feature type="region of interest" description="Disordered" evidence="1">
    <location>
        <begin position="461"/>
        <end position="486"/>
    </location>
</feature>
<dbReference type="PANTHER" id="PTHR38657:SF1">
    <property type="entry name" value="SLR1343 PROTEIN"/>
    <property type="match status" value="1"/>
</dbReference>
<dbReference type="STRING" id="262898.GA0070564_10214"/>
<dbReference type="Pfam" id="PF04244">
    <property type="entry name" value="DPRP"/>
    <property type="match status" value="1"/>
</dbReference>
<gene>
    <name evidence="2" type="ORF">GA0070564_10214</name>
</gene>
<dbReference type="GO" id="GO:0016829">
    <property type="term" value="F:lyase activity"/>
    <property type="evidence" value="ECO:0007669"/>
    <property type="project" value="UniProtKB-KW"/>
</dbReference>
<dbReference type="Gene3D" id="1.10.579.10">
    <property type="entry name" value="DNA Cyclobutane Dipyrimidine Photolyase, subunit A, domain 3"/>
    <property type="match status" value="1"/>
</dbReference>
<organism evidence="2 3">
    <name type="scientific">Micromonospora mirobrigensis</name>
    <dbReference type="NCBI Taxonomy" id="262898"/>
    <lineage>
        <taxon>Bacteria</taxon>
        <taxon>Bacillati</taxon>
        <taxon>Actinomycetota</taxon>
        <taxon>Actinomycetes</taxon>
        <taxon>Micromonosporales</taxon>
        <taxon>Micromonosporaceae</taxon>
        <taxon>Micromonospora</taxon>
    </lineage>
</organism>
<dbReference type="Proteomes" id="UP000199504">
    <property type="component" value="Unassembled WGS sequence"/>
</dbReference>
<dbReference type="InterPro" id="IPR007357">
    <property type="entry name" value="PhrB-like"/>
</dbReference>
<dbReference type="SUPFAM" id="SSF48173">
    <property type="entry name" value="Cryptochrome/photolyase FAD-binding domain"/>
    <property type="match status" value="1"/>
</dbReference>
<accession>A0A1C4W4Z3</accession>
<evidence type="ECO:0000313" key="3">
    <source>
        <dbReference type="Proteomes" id="UP000199504"/>
    </source>
</evidence>
<keyword evidence="2" id="KW-0456">Lyase</keyword>